<dbReference type="Proteomes" id="UP000471166">
    <property type="component" value="Unassembled WGS sequence"/>
</dbReference>
<reference evidence="3 4" key="1">
    <citation type="submission" date="2020-01" db="EMBL/GenBank/DDBJ databases">
        <title>Genetics and antimicrobial susceptibilities of Nocardia species isolated from the soil; a comparison with species isolated from humans.</title>
        <authorList>
            <person name="Carrasco G."/>
            <person name="Monzon S."/>
            <person name="Sansegundo M."/>
            <person name="Garcia E."/>
            <person name="Garrido N."/>
            <person name="Medina M.J."/>
            <person name="Villalon P."/>
            <person name="Ramirez-Arocha A.C."/>
            <person name="Jimenez P."/>
            <person name="Cuesta I."/>
            <person name="Valdezate S."/>
        </authorList>
    </citation>
    <scope>NUCLEOTIDE SEQUENCE [LARGE SCALE GENOMIC DNA]</scope>
    <source>
        <strain evidence="3 4">CNM20110626</strain>
    </source>
</reference>
<dbReference type="PRINTS" id="PR00081">
    <property type="entry name" value="GDHRDH"/>
</dbReference>
<dbReference type="PANTHER" id="PTHR42760:SF133">
    <property type="entry name" value="3-OXOACYL-[ACYL-CARRIER-PROTEIN] REDUCTASE"/>
    <property type="match status" value="1"/>
</dbReference>
<name>A0A6P1CS47_9NOCA</name>
<protein>
    <submittedName>
        <fullName evidence="3">Glucose 1-dehydrogenase</fullName>
        <ecNumber evidence="3">1.1.1.47</ecNumber>
    </submittedName>
</protein>
<dbReference type="PROSITE" id="PS00061">
    <property type="entry name" value="ADH_SHORT"/>
    <property type="match status" value="1"/>
</dbReference>
<dbReference type="InterPro" id="IPR020904">
    <property type="entry name" value="Sc_DH/Rdtase_CS"/>
</dbReference>
<gene>
    <name evidence="3" type="ORF">GV791_18345</name>
</gene>
<dbReference type="InterPro" id="IPR002347">
    <property type="entry name" value="SDR_fam"/>
</dbReference>
<keyword evidence="2 3" id="KW-0560">Oxidoreductase</keyword>
<evidence type="ECO:0000256" key="1">
    <source>
        <dbReference type="ARBA" id="ARBA00006484"/>
    </source>
</evidence>
<comment type="similarity">
    <text evidence="1">Belongs to the short-chain dehydrogenases/reductases (SDR) family.</text>
</comment>
<evidence type="ECO:0000313" key="3">
    <source>
        <dbReference type="EMBL" id="NEW34503.1"/>
    </source>
</evidence>
<dbReference type="Pfam" id="PF13561">
    <property type="entry name" value="adh_short_C2"/>
    <property type="match status" value="1"/>
</dbReference>
<proteinExistence type="inferred from homology"/>
<accession>A0A6P1CS47</accession>
<organism evidence="3 4">
    <name type="scientific">Nocardia cyriacigeorgica</name>
    <dbReference type="NCBI Taxonomy" id="135487"/>
    <lineage>
        <taxon>Bacteria</taxon>
        <taxon>Bacillati</taxon>
        <taxon>Actinomycetota</taxon>
        <taxon>Actinomycetes</taxon>
        <taxon>Mycobacteriales</taxon>
        <taxon>Nocardiaceae</taxon>
        <taxon>Nocardia</taxon>
    </lineage>
</organism>
<dbReference type="NCBIfam" id="NF005559">
    <property type="entry name" value="PRK07231.1"/>
    <property type="match status" value="1"/>
</dbReference>
<dbReference type="SUPFAM" id="SSF51735">
    <property type="entry name" value="NAD(P)-binding Rossmann-fold domains"/>
    <property type="match status" value="1"/>
</dbReference>
<dbReference type="AlphaFoldDB" id="A0A6P1CS47"/>
<dbReference type="EC" id="1.1.1.47" evidence="3"/>
<sequence>MPMNLADKVVLVTGGARGLGEAFARGIVAAGGRVMIGDLLDEEGAAVAASLGDNAGYVHLDVTDPADWQAAVDATVAAFGKLNGLVNNAGISASGQTVADEPLDTFQRIIQINLVSVHTGVHTAVPAMRAAGGGSIVNISSAAGLIGMALTSGYGAAKWGVRGLSKVAAVELGRENIRVNSVHPGMVYTPMTAPTGISPEPGAFPNNPFQRVGRAEELVGAVTYLLSDAASYTTGAELAVDGGWTAGPSVEYITGQ</sequence>
<dbReference type="FunFam" id="3.40.50.720:FF:000084">
    <property type="entry name" value="Short-chain dehydrogenase reductase"/>
    <property type="match status" value="1"/>
</dbReference>
<evidence type="ECO:0000313" key="4">
    <source>
        <dbReference type="Proteomes" id="UP000471166"/>
    </source>
</evidence>
<dbReference type="InterPro" id="IPR036291">
    <property type="entry name" value="NAD(P)-bd_dom_sf"/>
</dbReference>
<evidence type="ECO:0000256" key="2">
    <source>
        <dbReference type="ARBA" id="ARBA00023002"/>
    </source>
</evidence>
<dbReference type="PRINTS" id="PR00080">
    <property type="entry name" value="SDRFAMILY"/>
</dbReference>
<dbReference type="EMBL" id="JAAGVB010000028">
    <property type="protein sequence ID" value="NEW34503.1"/>
    <property type="molecule type" value="Genomic_DNA"/>
</dbReference>
<dbReference type="PANTHER" id="PTHR42760">
    <property type="entry name" value="SHORT-CHAIN DEHYDROGENASES/REDUCTASES FAMILY MEMBER"/>
    <property type="match status" value="1"/>
</dbReference>
<dbReference type="Gene3D" id="3.40.50.720">
    <property type="entry name" value="NAD(P)-binding Rossmann-like Domain"/>
    <property type="match status" value="1"/>
</dbReference>
<comment type="caution">
    <text evidence="3">The sequence shown here is derived from an EMBL/GenBank/DDBJ whole genome shotgun (WGS) entry which is preliminary data.</text>
</comment>
<dbReference type="GO" id="GO:0047936">
    <property type="term" value="F:glucose 1-dehydrogenase [NAD(P)+] activity"/>
    <property type="evidence" value="ECO:0007669"/>
    <property type="project" value="UniProtKB-EC"/>
</dbReference>